<dbReference type="AlphaFoldDB" id="A0A9W4PCU8"/>
<evidence type="ECO:0000313" key="3">
    <source>
        <dbReference type="Proteomes" id="UP000789326"/>
    </source>
</evidence>
<dbReference type="Proteomes" id="UP000789326">
    <property type="component" value="Unassembled WGS sequence"/>
</dbReference>
<protein>
    <recommendedName>
        <fullName evidence="4">DUF4030 domain-containing protein</fullName>
    </recommendedName>
</protein>
<reference evidence="2" key="1">
    <citation type="submission" date="2021-11" db="EMBL/GenBank/DDBJ databases">
        <authorList>
            <person name="Bulgarelli D."/>
        </authorList>
    </citation>
    <scope>NUCLEOTIDE SEQUENCE</scope>
    <source>
        <strain evidence="2">Bi133</strain>
    </source>
</reference>
<gene>
    <name evidence="2" type="ORF">SRABI133_01508</name>
</gene>
<dbReference type="EMBL" id="CAKKMG010000014">
    <property type="protein sequence ID" value="CAH0184446.1"/>
    <property type="molecule type" value="Genomic_DNA"/>
</dbReference>
<evidence type="ECO:0000313" key="2">
    <source>
        <dbReference type="EMBL" id="CAH0184446.1"/>
    </source>
</evidence>
<organism evidence="2 3">
    <name type="scientific">Peribacillus simplex</name>
    <dbReference type="NCBI Taxonomy" id="1478"/>
    <lineage>
        <taxon>Bacteria</taxon>
        <taxon>Bacillati</taxon>
        <taxon>Bacillota</taxon>
        <taxon>Bacilli</taxon>
        <taxon>Bacillales</taxon>
        <taxon>Bacillaceae</taxon>
        <taxon>Peribacillus</taxon>
    </lineage>
</organism>
<accession>A0A9W4PCU8</accession>
<comment type="caution">
    <text evidence="2">The sequence shown here is derived from an EMBL/GenBank/DDBJ whole genome shotgun (WGS) entry which is preliminary data.</text>
</comment>
<name>A0A9W4PCU8_9BACI</name>
<evidence type="ECO:0000256" key="1">
    <source>
        <dbReference type="SAM" id="Phobius"/>
    </source>
</evidence>
<evidence type="ECO:0008006" key="4">
    <source>
        <dbReference type="Google" id="ProtNLM"/>
    </source>
</evidence>
<proteinExistence type="predicted"/>
<dbReference type="RefSeq" id="WP_230301389.1">
    <property type="nucleotide sequence ID" value="NZ_CAKKMG010000014.1"/>
</dbReference>
<keyword evidence="1" id="KW-1133">Transmembrane helix</keyword>
<keyword evidence="1" id="KW-0812">Transmembrane</keyword>
<sequence>MDKELKQVKEQYSEQFYDDEISNRIKSKVYERILKDKRKWSISKKITLLGSVAVIILFLLVGSAFVSQAMAKVVSKVSFFNQIVQSLKETDDRNGKLEALYDVISKTLSENKEYKGKVEVGMSWFFSSEPPSFTVWVGDEDFKQEHEDEIKDIILKCAKSYKIDKVEVVLEVRDNVEPSEKNKELEKFTDEILTITQEVVEEKGYTILASGVSMNPKKVSIKVGIEGTEQQYKEVKNQIEKHVHDVIYAKKHENYEVEVKRESEEEIKNQNWQPIFTAVMEETHKKFKETNGFAYSFHPKPLEIILKTSLSKGEKTKEQAERIEEYARQVVEIKRKELSVEAIPYKIIIRDKENKKLYEKLYN</sequence>
<keyword evidence="1" id="KW-0472">Membrane</keyword>
<feature type="transmembrane region" description="Helical" evidence="1">
    <location>
        <begin position="46"/>
        <end position="66"/>
    </location>
</feature>